<comment type="caution">
    <text evidence="5">The sequence shown here is derived from an EMBL/GenBank/DDBJ whole genome shotgun (WGS) entry which is preliminary data.</text>
</comment>
<sequence length="289" mass="30920">MDAPDTAPGTLPTELLEVLYESPGLPHWRLPPALTALYGGDLGFTDPCLYANFVSLDGVVALGPEYRHSGSTISGREPADRFTMGLLRACADAVIIGAGTLRASPRHHWTPQHVHPSAATDFAELRRRRNHITDPELVVVTARGALPADHPALQTGALVITTTTVAAHLRSTLPANCTILAAGQGPALSMRDVLDAAHDRGHRTLLTEGGPCLVGQFMGDGLLDELFLTTAPVLAGRADATRPGLIAGQEFLPAHRHPAHLASARRHASYLFLRYQFHHSIPDASDIRP</sequence>
<evidence type="ECO:0000313" key="6">
    <source>
        <dbReference type="Proteomes" id="UP001599756"/>
    </source>
</evidence>
<evidence type="ECO:0000256" key="2">
    <source>
        <dbReference type="ARBA" id="ARBA00022857"/>
    </source>
</evidence>
<organism evidence="5 6">
    <name type="scientific">Streptomyces anandii</name>
    <dbReference type="NCBI Taxonomy" id="285454"/>
    <lineage>
        <taxon>Bacteria</taxon>
        <taxon>Bacillati</taxon>
        <taxon>Actinomycetota</taxon>
        <taxon>Actinomycetes</taxon>
        <taxon>Kitasatosporales</taxon>
        <taxon>Streptomycetaceae</taxon>
        <taxon>Streptomyces</taxon>
    </lineage>
</organism>
<dbReference type="InterPro" id="IPR050765">
    <property type="entry name" value="Riboflavin_Biosynth_HTPR"/>
</dbReference>
<name>A0ABW6HBY7_9ACTN</name>
<accession>A0ABW6HBY7</accession>
<dbReference type="PANTHER" id="PTHR38011">
    <property type="entry name" value="DIHYDROFOLATE REDUCTASE FAMILY PROTEIN (AFU_ORTHOLOGUE AFUA_8G06820)"/>
    <property type="match status" value="1"/>
</dbReference>
<feature type="domain" description="Bacterial bifunctional deaminase-reductase C-terminal" evidence="4">
    <location>
        <begin position="51"/>
        <end position="242"/>
    </location>
</feature>
<dbReference type="EMBL" id="JBHYTS010000053">
    <property type="protein sequence ID" value="MFE1754142.1"/>
    <property type="molecule type" value="Genomic_DNA"/>
</dbReference>
<proteinExistence type="predicted"/>
<dbReference type="Proteomes" id="UP001599756">
    <property type="component" value="Unassembled WGS sequence"/>
</dbReference>
<protein>
    <submittedName>
        <fullName evidence="5">Dihydrofolate reductase family protein</fullName>
    </submittedName>
</protein>
<evidence type="ECO:0000259" key="4">
    <source>
        <dbReference type="Pfam" id="PF01872"/>
    </source>
</evidence>
<dbReference type="Pfam" id="PF01872">
    <property type="entry name" value="RibD_C"/>
    <property type="match status" value="1"/>
</dbReference>
<evidence type="ECO:0000256" key="3">
    <source>
        <dbReference type="ARBA" id="ARBA00023002"/>
    </source>
</evidence>
<dbReference type="SUPFAM" id="SSF53597">
    <property type="entry name" value="Dihydrofolate reductase-like"/>
    <property type="match status" value="1"/>
</dbReference>
<comment type="pathway">
    <text evidence="1">Cofactor biosynthesis; riboflavin biosynthesis.</text>
</comment>
<dbReference type="InterPro" id="IPR024072">
    <property type="entry name" value="DHFR-like_dom_sf"/>
</dbReference>
<dbReference type="RefSeq" id="WP_381842619.1">
    <property type="nucleotide sequence ID" value="NZ_JBHYTS010000053.1"/>
</dbReference>
<gene>
    <name evidence="5" type="ORF">ACFW88_26975</name>
</gene>
<dbReference type="Gene3D" id="3.40.430.10">
    <property type="entry name" value="Dihydrofolate Reductase, subunit A"/>
    <property type="match status" value="1"/>
</dbReference>
<dbReference type="PANTHER" id="PTHR38011:SF7">
    <property type="entry name" value="2,5-DIAMINO-6-RIBOSYLAMINO-4(3H)-PYRIMIDINONE 5'-PHOSPHATE REDUCTASE"/>
    <property type="match status" value="1"/>
</dbReference>
<reference evidence="5 6" key="1">
    <citation type="submission" date="2024-09" db="EMBL/GenBank/DDBJ databases">
        <title>The Natural Products Discovery Center: Release of the First 8490 Sequenced Strains for Exploring Actinobacteria Biosynthetic Diversity.</title>
        <authorList>
            <person name="Kalkreuter E."/>
            <person name="Kautsar S.A."/>
            <person name="Yang D."/>
            <person name="Bader C.D."/>
            <person name="Teijaro C.N."/>
            <person name="Fluegel L."/>
            <person name="Davis C.M."/>
            <person name="Simpson J.R."/>
            <person name="Lauterbach L."/>
            <person name="Steele A.D."/>
            <person name="Gui C."/>
            <person name="Meng S."/>
            <person name="Li G."/>
            <person name="Viehrig K."/>
            <person name="Ye F."/>
            <person name="Su P."/>
            <person name="Kiefer A.F."/>
            <person name="Nichols A."/>
            <person name="Cepeda A.J."/>
            <person name="Yan W."/>
            <person name="Fan B."/>
            <person name="Jiang Y."/>
            <person name="Adhikari A."/>
            <person name="Zheng C.-J."/>
            <person name="Schuster L."/>
            <person name="Cowan T.M."/>
            <person name="Smanski M.J."/>
            <person name="Chevrette M.G."/>
            <person name="De Carvalho L.P.S."/>
            <person name="Shen B."/>
        </authorList>
    </citation>
    <scope>NUCLEOTIDE SEQUENCE [LARGE SCALE GENOMIC DNA]</scope>
    <source>
        <strain evidence="5 6">NPDC059500</strain>
    </source>
</reference>
<evidence type="ECO:0000256" key="1">
    <source>
        <dbReference type="ARBA" id="ARBA00005104"/>
    </source>
</evidence>
<keyword evidence="6" id="KW-1185">Reference proteome</keyword>
<keyword evidence="3" id="KW-0560">Oxidoreductase</keyword>
<keyword evidence="2" id="KW-0521">NADP</keyword>
<evidence type="ECO:0000313" key="5">
    <source>
        <dbReference type="EMBL" id="MFE1754142.1"/>
    </source>
</evidence>
<dbReference type="InterPro" id="IPR002734">
    <property type="entry name" value="RibDG_C"/>
</dbReference>